<comment type="caution">
    <text evidence="2">The sequence shown here is derived from an EMBL/GenBank/DDBJ whole genome shotgun (WGS) entry which is preliminary data.</text>
</comment>
<feature type="compositionally biased region" description="Basic and acidic residues" evidence="1">
    <location>
        <begin position="206"/>
        <end position="215"/>
    </location>
</feature>
<evidence type="ECO:0000313" key="2">
    <source>
        <dbReference type="EMBL" id="PIC31118.1"/>
    </source>
</evidence>
<reference evidence="3" key="1">
    <citation type="submission" date="2017-10" db="EMBL/GenBank/DDBJ databases">
        <title>Rapid genome shrinkage in a self-fertile nematode reveals novel sperm competition proteins.</title>
        <authorList>
            <person name="Yin D."/>
            <person name="Schwarz E.M."/>
            <person name="Thomas C.G."/>
            <person name="Felde R.L."/>
            <person name="Korf I.F."/>
            <person name="Cutter A.D."/>
            <person name="Schartner C.M."/>
            <person name="Ralston E.J."/>
            <person name="Meyer B.J."/>
            <person name="Haag E.S."/>
        </authorList>
    </citation>
    <scope>NUCLEOTIDE SEQUENCE [LARGE SCALE GENOMIC DNA]</scope>
    <source>
        <strain evidence="3">JU1422</strain>
    </source>
</reference>
<accession>A0A2G5TV27</accession>
<feature type="region of interest" description="Disordered" evidence="1">
    <location>
        <begin position="193"/>
        <end position="225"/>
    </location>
</feature>
<feature type="compositionally biased region" description="Polar residues" evidence="1">
    <location>
        <begin position="447"/>
        <end position="472"/>
    </location>
</feature>
<protein>
    <submittedName>
        <fullName evidence="2">Uncharacterized protein</fullName>
    </submittedName>
</protein>
<dbReference type="Proteomes" id="UP000230233">
    <property type="component" value="Chromosome V"/>
</dbReference>
<organism evidence="2 3">
    <name type="scientific">Caenorhabditis nigoni</name>
    <dbReference type="NCBI Taxonomy" id="1611254"/>
    <lineage>
        <taxon>Eukaryota</taxon>
        <taxon>Metazoa</taxon>
        <taxon>Ecdysozoa</taxon>
        <taxon>Nematoda</taxon>
        <taxon>Chromadorea</taxon>
        <taxon>Rhabditida</taxon>
        <taxon>Rhabditina</taxon>
        <taxon>Rhabditomorpha</taxon>
        <taxon>Rhabditoidea</taxon>
        <taxon>Rhabditidae</taxon>
        <taxon>Peloderinae</taxon>
        <taxon>Caenorhabditis</taxon>
    </lineage>
</organism>
<dbReference type="EMBL" id="PDUG01000005">
    <property type="protein sequence ID" value="PIC31118.1"/>
    <property type="molecule type" value="Genomic_DNA"/>
</dbReference>
<feature type="compositionally biased region" description="Basic and acidic residues" evidence="1">
    <location>
        <begin position="401"/>
        <end position="416"/>
    </location>
</feature>
<evidence type="ECO:0000313" key="3">
    <source>
        <dbReference type="Proteomes" id="UP000230233"/>
    </source>
</evidence>
<name>A0A2G5TV27_9PELO</name>
<dbReference type="AlphaFoldDB" id="A0A2G5TV27"/>
<dbReference type="OrthoDB" id="10365431at2759"/>
<proteinExistence type="predicted"/>
<feature type="region of interest" description="Disordered" evidence="1">
    <location>
        <begin position="369"/>
        <end position="472"/>
    </location>
</feature>
<gene>
    <name evidence="2" type="primary">Cnig_chr_V.g22133</name>
    <name evidence="2" type="ORF">B9Z55_022133</name>
</gene>
<evidence type="ECO:0000256" key="1">
    <source>
        <dbReference type="SAM" id="MobiDB-lite"/>
    </source>
</evidence>
<keyword evidence="3" id="KW-1185">Reference proteome</keyword>
<dbReference type="STRING" id="1611254.A0A2G5TV27"/>
<sequence>MSHALWKSIVAKKGKEWEKNVSIETPSIQNAVAANGDPVNLLFQVILETSIRSKTRKIPIYVADVSRNNVILGYNNFQAMGIQLSVEMEPREIRTVHDVQLAPKSHRSVEVRVAGIFDTEKFCLVHPIIDQLSTTVCRVSNKGKSFLMLSNRGKEVVSLEKGQLIAHGEMDKTEVFENELFSEDPAEQSCPVSEESLQENNVTDSQHCENQKDEIEPMSVSESTMDEEKNSVLIDKKANDINICQGPPLKSLVDSSTSFSLPVTKTRDKQEFIDSSQLYEDVQEEHHALEIVPKSLKPSPEPILEKAGDVAFGGVFQTKPTCRVKEGNRLQKGLGLESHVYKSDLAACEKELLSQNSHHNNLIQDHLAHTHGASPGRTPIVLSPGKDPPTGSKCSMSSEQYPKDSKEFFENPKEMFEDSSLPKISPSPTSCQLPYEPGPSMSLHPMPSTTTDADADVSGSSSPRISSNFQHE</sequence>